<keyword evidence="8 10" id="KW-0175">Coiled coil</keyword>
<evidence type="ECO:0000256" key="3">
    <source>
        <dbReference type="ARBA" id="ARBA00010171"/>
    </source>
</evidence>
<dbReference type="GO" id="GO:0030915">
    <property type="term" value="C:Smc5-Smc6 complex"/>
    <property type="evidence" value="ECO:0000318"/>
    <property type="project" value="GO_Central"/>
</dbReference>
<sequence>MAHRAAKRSKLNQRGEDDYLPGNIVEIEIHNFMTYDHLKCQPGSRLNLVIGPNGSGKSSLVCAIALGLAGEPQLLGRASSVGAFVKRGEESGYIKISLRGETELEKIVITRKIDTSNRSEWAINGVAVPKRDVITIIQKFNIQVNNLTQFLPQDRVCEFAKLTPIQLLEETEKAVGNPDLPVQHQELIEKSGQIKKLEVSVRQNRDTLNQLKTLNAELEKDVERVRQRQKLLDFVDLMKKKLPWLKYDMKKMEYMEAKKQETEAKKKMDKAAKILNDLKRPIEERKKEKAMHESTSKKICNQVTDNAKKRMEVFERESEMVVQVRGKYAEMEELRRHEESCQQRITKAKEDLLAAEKELADNPIYEAPTDEIERIGNQILELRINANEVKSQRKEKENILLQKKLILKQYIDRLKEMENNNNKLLQALRNSGSDKIFEAYKWVQEHRSELRKEVYGPVLLEVNVPDLLHASYLERHVPNYIWKSFITQDSADRDFLVRNLKSYDIPILNYVEGRGINRVLFQVSHEMRELGIYNRLDQVFEAPDAVKDVLISQAALEKSYIGSRDTDRRADEVSRLGILDLWTPESHYRWSMSRYGGHISALVDSVPPSRLFSCSVDVGDLEKLKSTKVELEQVIGELEGSLKMLQAQQRQLEDEEANLHKQQDQITQSYKLAKKKRCDLERLVVQRRCKLDSLNKEDDLELGTKKLIDQAAKLNEKRFQMAIKIKNSLIEAVALKWKCAEKHMMSLELDGKIREMETDLKQHEKSALVATTHFGNCKKETEQCKEQLHDAKRHAESVAIITEDLGQEFLKMPGTIEELEAAIQDNISEANSILFLNQNILEEYENRQCKIDAIAAKLAVDDKELSRYLREIDTLKENWLPTLRNLVAKINDTFSRNFREMAVAGEVSLDEHDMDFDMYGILIKVKFRQSGQLQVLSAHHQSGGERSVSTILYLVSLQDLTNCPFRVVDEINQGMDPINERKMFQQLVRAASQPNTPQCFLLTPKLLPDLEYSNACSILNIMNGPWIEKPAKVWSGGQCWRAVMGLTGESVS</sequence>
<dbReference type="Pfam" id="PF02463">
    <property type="entry name" value="SMC_N"/>
    <property type="match status" value="1"/>
</dbReference>
<dbReference type="Gramene" id="Ma04_t00340.1">
    <property type="protein sequence ID" value="Ma04_p00340.1"/>
    <property type="gene ID" value="Ma04_g00340"/>
</dbReference>
<comment type="subcellular location">
    <subcellularLocation>
        <location evidence="2">Chromosome</location>
    </subcellularLocation>
    <subcellularLocation>
        <location evidence="1">Nucleus</location>
    </subcellularLocation>
</comment>
<evidence type="ECO:0000256" key="6">
    <source>
        <dbReference type="ARBA" id="ARBA00022741"/>
    </source>
</evidence>
<evidence type="ECO:0000256" key="7">
    <source>
        <dbReference type="ARBA" id="ARBA00022840"/>
    </source>
</evidence>
<evidence type="ECO:0000256" key="5">
    <source>
        <dbReference type="ARBA" id="ARBA00022454"/>
    </source>
</evidence>
<evidence type="ECO:0000256" key="10">
    <source>
        <dbReference type="SAM" id="Coils"/>
    </source>
</evidence>
<dbReference type="Gene3D" id="3.40.50.300">
    <property type="entry name" value="P-loop containing nucleotide triphosphate hydrolases"/>
    <property type="match status" value="2"/>
</dbReference>
<dbReference type="InterPro" id="IPR027417">
    <property type="entry name" value="P-loop_NTPase"/>
</dbReference>
<evidence type="ECO:0000313" key="12">
    <source>
        <dbReference type="EMBL" id="CAG1840778.1"/>
    </source>
</evidence>
<organism evidence="13 14">
    <name type="scientific">Musa acuminata subsp. malaccensis</name>
    <name type="common">Wild banana</name>
    <name type="synonym">Musa malaccensis</name>
    <dbReference type="NCBI Taxonomy" id="214687"/>
    <lineage>
        <taxon>Eukaryota</taxon>
        <taxon>Viridiplantae</taxon>
        <taxon>Streptophyta</taxon>
        <taxon>Embryophyta</taxon>
        <taxon>Tracheophyta</taxon>
        <taxon>Spermatophyta</taxon>
        <taxon>Magnoliopsida</taxon>
        <taxon>Liliopsida</taxon>
        <taxon>Zingiberales</taxon>
        <taxon>Musaceae</taxon>
        <taxon>Musa</taxon>
    </lineage>
</organism>
<reference evidence="13" key="2">
    <citation type="submission" date="2021-05" db="UniProtKB">
        <authorList>
            <consortium name="EnsemblPlants"/>
        </authorList>
    </citation>
    <scope>IDENTIFICATION</scope>
    <source>
        <strain evidence="13">subsp. malaccensis</strain>
    </source>
</reference>
<keyword evidence="7" id="KW-0067">ATP-binding</keyword>
<dbReference type="FunCoup" id="A0A804IJE1">
    <property type="interactions" value="3733"/>
</dbReference>
<keyword evidence="14" id="KW-1185">Reference proteome</keyword>
<reference evidence="12" key="1">
    <citation type="submission" date="2021-03" db="EMBL/GenBank/DDBJ databases">
        <authorList>
            <consortium name="Genoscope - CEA"/>
            <person name="William W."/>
        </authorList>
    </citation>
    <scope>NUCLEOTIDE SEQUENCE</scope>
    <source>
        <strain evidence="12">Doubled-haploid Pahang</strain>
    </source>
</reference>
<evidence type="ECO:0000256" key="9">
    <source>
        <dbReference type="ARBA" id="ARBA00023242"/>
    </source>
</evidence>
<evidence type="ECO:0000256" key="8">
    <source>
        <dbReference type="ARBA" id="ARBA00023054"/>
    </source>
</evidence>
<evidence type="ECO:0000256" key="4">
    <source>
        <dbReference type="ARBA" id="ARBA00018687"/>
    </source>
</evidence>
<dbReference type="AlphaFoldDB" id="A0A804IJE1"/>
<dbReference type="EMBL" id="HG996469">
    <property type="protein sequence ID" value="CAG1840778.1"/>
    <property type="molecule type" value="Genomic_DNA"/>
</dbReference>
<dbReference type="EnsemblPlants" id="Ma04_t00340.1">
    <property type="protein sequence ID" value="Ma04_p00340.1"/>
    <property type="gene ID" value="Ma04_g00340"/>
</dbReference>
<dbReference type="OMA" id="RFWTSQP"/>
<dbReference type="OrthoDB" id="10254973at2759"/>
<evidence type="ECO:0000256" key="2">
    <source>
        <dbReference type="ARBA" id="ARBA00004286"/>
    </source>
</evidence>
<dbReference type="FunFam" id="3.40.50.300:FF:001301">
    <property type="entry name" value="Structural maintenance of chromosomes 5"/>
    <property type="match status" value="1"/>
</dbReference>
<name>A0A804IJE1_MUSAM</name>
<dbReference type="PANTHER" id="PTHR45916:SF1">
    <property type="entry name" value="STRUCTURAL MAINTENANCE OF CHROMOSOMES PROTEIN 5"/>
    <property type="match status" value="1"/>
</dbReference>
<dbReference type="GO" id="GO:0003697">
    <property type="term" value="F:single-stranded DNA binding"/>
    <property type="evidence" value="ECO:0000318"/>
    <property type="project" value="GO_Central"/>
</dbReference>
<evidence type="ECO:0000256" key="1">
    <source>
        <dbReference type="ARBA" id="ARBA00004123"/>
    </source>
</evidence>
<feature type="coiled-coil region" evidence="10">
    <location>
        <begin position="331"/>
        <end position="434"/>
    </location>
</feature>
<gene>
    <name evidence="12" type="ORF">GSMUA_105720.1</name>
</gene>
<evidence type="ECO:0000313" key="14">
    <source>
        <dbReference type="Proteomes" id="UP000012960"/>
    </source>
</evidence>
<evidence type="ECO:0000313" key="13">
    <source>
        <dbReference type="EnsemblPlants" id="Ma04_p00340.1"/>
    </source>
</evidence>
<dbReference type="GO" id="GO:0000724">
    <property type="term" value="P:double-strand break repair via homologous recombination"/>
    <property type="evidence" value="ECO:0000318"/>
    <property type="project" value="GO_Central"/>
</dbReference>
<dbReference type="PANTHER" id="PTHR45916">
    <property type="entry name" value="STRUCTURAL MAINTENANCE OF CHROMOSOMES PROTEIN 5"/>
    <property type="match status" value="1"/>
</dbReference>
<keyword evidence="6" id="KW-0547">Nucleotide-binding</keyword>
<dbReference type="InParanoid" id="A0A804IJE1"/>
<keyword evidence="9" id="KW-0539">Nucleus</keyword>
<protein>
    <recommendedName>
        <fullName evidence="4">Structural maintenance of chromosomes protein 5</fullName>
    </recommendedName>
</protein>
<dbReference type="GO" id="GO:0005524">
    <property type="term" value="F:ATP binding"/>
    <property type="evidence" value="ECO:0007669"/>
    <property type="project" value="UniProtKB-KW"/>
</dbReference>
<dbReference type="InterPro" id="IPR003395">
    <property type="entry name" value="RecF/RecN/SMC_N"/>
</dbReference>
<proteinExistence type="inferred from homology"/>
<evidence type="ECO:0000259" key="11">
    <source>
        <dbReference type="Pfam" id="PF02463"/>
    </source>
</evidence>
<keyword evidence="5" id="KW-0158">Chromosome</keyword>
<dbReference type="GO" id="GO:0007062">
    <property type="term" value="P:sister chromatid cohesion"/>
    <property type="evidence" value="ECO:0007669"/>
    <property type="project" value="EnsemblPlants"/>
</dbReference>
<feature type="coiled-coil region" evidence="10">
    <location>
        <begin position="201"/>
        <end position="228"/>
    </location>
</feature>
<accession>A0A804IJE1</accession>
<dbReference type="Proteomes" id="UP000012960">
    <property type="component" value="Unplaced"/>
</dbReference>
<dbReference type="SUPFAM" id="SSF52540">
    <property type="entry name" value="P-loop containing nucleoside triphosphate hydrolases"/>
    <property type="match status" value="1"/>
</dbReference>
<comment type="similarity">
    <text evidence="3">Belongs to the SMC family. SMC5 subfamily.</text>
</comment>
<feature type="domain" description="RecF/RecN/SMC N-terminal" evidence="11">
    <location>
        <begin position="24"/>
        <end position="990"/>
    </location>
</feature>
<feature type="coiled-coil region" evidence="10">
    <location>
        <begin position="621"/>
        <end position="665"/>
    </location>
</feature>
<dbReference type="GO" id="GO:0005634">
    <property type="term" value="C:nucleus"/>
    <property type="evidence" value="ECO:0000318"/>
    <property type="project" value="GO_Central"/>
</dbReference>